<gene>
    <name evidence="3 4" type="primary">Csnk1g1</name>
</gene>
<dbReference type="MGI" id="MGI:2660884">
    <property type="gene designation" value="Csnk1g1"/>
</dbReference>
<name>A0A140LHR2_MOUSE</name>
<evidence type="ECO:0000313" key="5">
    <source>
        <dbReference type="Proteomes" id="UP000000589"/>
    </source>
</evidence>
<keyword evidence="5" id="KW-1185">Reference proteome</keyword>
<dbReference type="Antibodypedia" id="13388">
    <property type="antibodies" value="441 antibodies from 32 providers"/>
</dbReference>
<dbReference type="Bgee" id="ENSMUSG00000032384">
    <property type="expression patterns" value="Expressed in bone fossa and 228 other cell types or tissues"/>
</dbReference>
<evidence type="ECO:0007829" key="6">
    <source>
        <dbReference type="ProteomicsDB" id="A0A140LHR2"/>
    </source>
</evidence>
<dbReference type="ProteomicsDB" id="320452"/>
<proteinExistence type="evidence at protein level"/>
<dbReference type="Proteomes" id="UP000000589">
    <property type="component" value="Chromosome 9"/>
</dbReference>
<dbReference type="InterPro" id="IPR011009">
    <property type="entry name" value="Kinase-like_dom_sf"/>
</dbReference>
<reference evidence="3" key="4">
    <citation type="submission" date="2025-09" db="UniProtKB">
        <authorList>
            <consortium name="Ensembl"/>
        </authorList>
    </citation>
    <scope>IDENTIFICATION</scope>
    <source>
        <strain evidence="3">C57BL/6J</strain>
    </source>
</reference>
<evidence type="ECO:0000256" key="1">
    <source>
        <dbReference type="PROSITE-ProRule" id="PRU10141"/>
    </source>
</evidence>
<reference evidence="3" key="3">
    <citation type="submission" date="2025-08" db="UniProtKB">
        <authorList>
            <consortium name="Ensembl"/>
        </authorList>
    </citation>
    <scope>IDENTIFICATION</scope>
    <source>
        <strain evidence="3">C57BL/6J</strain>
    </source>
</reference>
<dbReference type="InterPro" id="IPR017441">
    <property type="entry name" value="Protein_kinase_ATP_BS"/>
</dbReference>
<evidence type="ECO:0000256" key="2">
    <source>
        <dbReference type="SAM" id="MobiDB-lite"/>
    </source>
</evidence>
<dbReference type="AlphaFoldDB" id="A0A140LHR2"/>
<keyword evidence="1" id="KW-0067">ATP-binding</keyword>
<dbReference type="PROSITE" id="PS00107">
    <property type="entry name" value="PROTEIN_KINASE_ATP"/>
    <property type="match status" value="1"/>
</dbReference>
<reference evidence="3 5" key="1">
    <citation type="journal article" date="2009" name="PLoS Biol.">
        <title>Lineage-specific biology revealed by a finished genome assembly of the mouse.</title>
        <authorList>
            <consortium name="Mouse Genome Sequencing Consortium"/>
            <person name="Church D.M."/>
            <person name="Goodstadt L."/>
            <person name="Hillier L.W."/>
            <person name="Zody M.C."/>
            <person name="Goldstein S."/>
            <person name="She X."/>
            <person name="Bult C.J."/>
            <person name="Agarwala R."/>
            <person name="Cherry J.L."/>
            <person name="DiCuccio M."/>
            <person name="Hlavina W."/>
            <person name="Kapustin Y."/>
            <person name="Meric P."/>
            <person name="Maglott D."/>
            <person name="Birtle Z."/>
            <person name="Marques A.C."/>
            <person name="Graves T."/>
            <person name="Zhou S."/>
            <person name="Teague B."/>
            <person name="Potamousis K."/>
            <person name="Churas C."/>
            <person name="Place M."/>
            <person name="Herschleb J."/>
            <person name="Runnheim R."/>
            <person name="Forrest D."/>
            <person name="Amos-Landgraf J."/>
            <person name="Schwartz D.C."/>
            <person name="Cheng Z."/>
            <person name="Lindblad-Toh K."/>
            <person name="Eichler E.E."/>
            <person name="Ponting C.P."/>
        </authorList>
    </citation>
    <scope>NUCLEOTIDE SEQUENCE [LARGE SCALE GENOMIC DNA]</scope>
    <source>
        <strain evidence="3 5">C57BL/6J</strain>
    </source>
</reference>
<dbReference type="AGR" id="MGI:2660884"/>
<feature type="region of interest" description="Disordered" evidence="2">
    <location>
        <begin position="1"/>
        <end position="37"/>
    </location>
</feature>
<keyword evidence="6" id="KW-1267">Proteomics identification</keyword>
<dbReference type="GO" id="GO:0005524">
    <property type="term" value="F:ATP binding"/>
    <property type="evidence" value="ECO:0007669"/>
    <property type="project" value="UniProtKB-UniRule"/>
</dbReference>
<protein>
    <submittedName>
        <fullName evidence="3">Casein kinase 1, gamma 1</fullName>
    </submittedName>
</protein>
<dbReference type="SUPFAM" id="SSF56112">
    <property type="entry name" value="Protein kinase-like (PK-like)"/>
    <property type="match status" value="1"/>
</dbReference>
<dbReference type="Gene3D" id="3.30.200.20">
    <property type="entry name" value="Phosphorylase Kinase, domain 1"/>
    <property type="match status" value="1"/>
</dbReference>
<accession>A0A140LHR2</accession>
<evidence type="ECO:0000313" key="3">
    <source>
        <dbReference type="Ensembl" id="ENSMUSP00000146513.2"/>
    </source>
</evidence>
<organism evidence="3 5">
    <name type="scientific">Mus musculus</name>
    <name type="common">Mouse</name>
    <dbReference type="NCBI Taxonomy" id="10090"/>
    <lineage>
        <taxon>Eukaryota</taxon>
        <taxon>Metazoa</taxon>
        <taxon>Chordata</taxon>
        <taxon>Craniata</taxon>
        <taxon>Vertebrata</taxon>
        <taxon>Euteleostomi</taxon>
        <taxon>Mammalia</taxon>
        <taxon>Eutheria</taxon>
        <taxon>Euarchontoglires</taxon>
        <taxon>Glires</taxon>
        <taxon>Rodentia</taxon>
        <taxon>Myomorpha</taxon>
        <taxon>Muroidea</taxon>
        <taxon>Muridae</taxon>
        <taxon>Murinae</taxon>
        <taxon>Mus</taxon>
        <taxon>Mus</taxon>
    </lineage>
</organism>
<dbReference type="VEuPathDB" id="HostDB:ENSMUSG00000032384"/>
<keyword evidence="1" id="KW-0547">Nucleotide-binding</keyword>
<evidence type="ECO:0000313" key="4">
    <source>
        <dbReference type="MGI" id="MGI:2660884"/>
    </source>
</evidence>
<dbReference type="Ensembl" id="ENSMUST00000208011.2">
    <property type="protein sequence ID" value="ENSMUSP00000146513.2"/>
    <property type="gene ID" value="ENSMUSG00000032384.17"/>
</dbReference>
<dbReference type="ExpressionAtlas" id="A0A140LHR2">
    <property type="expression patterns" value="baseline and differential"/>
</dbReference>
<feature type="compositionally biased region" description="Basic and acidic residues" evidence="2">
    <location>
        <begin position="1"/>
        <end position="13"/>
    </location>
</feature>
<feature type="compositionally biased region" description="Polar residues" evidence="2">
    <location>
        <begin position="15"/>
        <end position="36"/>
    </location>
</feature>
<reference evidence="3 5" key="2">
    <citation type="journal article" date="2011" name="PLoS Biol.">
        <title>Modernizing reference genome assemblies.</title>
        <authorList>
            <person name="Church D.M."/>
            <person name="Schneider V.A."/>
            <person name="Graves T."/>
            <person name="Auger K."/>
            <person name="Cunningham F."/>
            <person name="Bouk N."/>
            <person name="Chen H.C."/>
            <person name="Agarwala R."/>
            <person name="McLaren W.M."/>
            <person name="Ritchie G.R."/>
            <person name="Albracht D."/>
            <person name="Kremitzki M."/>
            <person name="Rock S."/>
            <person name="Kotkiewicz H."/>
            <person name="Kremitzki C."/>
            <person name="Wollam A."/>
            <person name="Trani L."/>
            <person name="Fulton L."/>
            <person name="Fulton R."/>
            <person name="Matthews L."/>
            <person name="Whitehead S."/>
            <person name="Chow W."/>
            <person name="Torrance J."/>
            <person name="Dunn M."/>
            <person name="Harden G."/>
            <person name="Threadgold G."/>
            <person name="Wood J."/>
            <person name="Collins J."/>
            <person name="Heath P."/>
            <person name="Griffiths G."/>
            <person name="Pelan S."/>
            <person name="Grafham D."/>
            <person name="Eichler E.E."/>
            <person name="Weinstock G."/>
            <person name="Mardis E.R."/>
            <person name="Wilson R.K."/>
            <person name="Howe K."/>
            <person name="Flicek P."/>
            <person name="Hubbard T."/>
        </authorList>
    </citation>
    <scope>NUCLEOTIDE SEQUENCE [LARGE SCALE GENOMIC DNA]</scope>
    <source>
        <strain evidence="3 5">C57BL/6J</strain>
    </source>
</reference>
<sequence length="114" mass="12816">MDHSNREKDDRQRTTKTMAQRNTHCSRPSGTSTSSGVLMVGPNFRVGKKIGCGNFGELRLGKNLYTNEYVAIKLVKASHRFITLDHVGSTMPWCWNSLALAWKTCLTSVTERLL</sequence>
<feature type="binding site" evidence="1">
    <location>
        <position position="73"/>
    </location>
    <ligand>
        <name>ATP</name>
        <dbReference type="ChEBI" id="CHEBI:30616"/>
    </ligand>
</feature>
<dbReference type="GeneTree" id="ENSGT00940000155628"/>